<dbReference type="OrthoDB" id="9798081at2"/>
<dbReference type="PANTHER" id="PTHR43792">
    <property type="entry name" value="GNAT FAMILY, PUTATIVE (AFU_ORTHOLOGUE AFUA_3G00765)-RELATED-RELATED"/>
    <property type="match status" value="1"/>
</dbReference>
<evidence type="ECO:0000313" key="3">
    <source>
        <dbReference type="Proteomes" id="UP000252884"/>
    </source>
</evidence>
<keyword evidence="2" id="KW-0808">Transferase</keyword>
<dbReference type="InterPro" id="IPR016181">
    <property type="entry name" value="Acyl_CoA_acyltransferase"/>
</dbReference>
<dbReference type="Proteomes" id="UP000252884">
    <property type="component" value="Unassembled WGS sequence"/>
</dbReference>
<dbReference type="InterPro" id="IPR000182">
    <property type="entry name" value="GNAT_dom"/>
</dbReference>
<dbReference type="Pfam" id="PF13302">
    <property type="entry name" value="Acetyltransf_3"/>
    <property type="match status" value="1"/>
</dbReference>
<comment type="caution">
    <text evidence="2">The sequence shown here is derived from an EMBL/GenBank/DDBJ whole genome shotgun (WGS) entry which is preliminary data.</text>
</comment>
<proteinExistence type="predicted"/>
<organism evidence="2 3">
    <name type="scientific">Pseudorhodoferax soli</name>
    <dbReference type="NCBI Taxonomy" id="545864"/>
    <lineage>
        <taxon>Bacteria</taxon>
        <taxon>Pseudomonadati</taxon>
        <taxon>Pseudomonadota</taxon>
        <taxon>Betaproteobacteria</taxon>
        <taxon>Burkholderiales</taxon>
        <taxon>Comamonadaceae</taxon>
    </lineage>
</organism>
<reference evidence="2 3" key="1">
    <citation type="submission" date="2018-07" db="EMBL/GenBank/DDBJ databases">
        <title>Genomic Encyclopedia of Type Strains, Phase IV (KMG-IV): sequencing the most valuable type-strain genomes for metagenomic binning, comparative biology and taxonomic classification.</title>
        <authorList>
            <person name="Goeker M."/>
        </authorList>
    </citation>
    <scope>NUCLEOTIDE SEQUENCE [LARGE SCALE GENOMIC DNA]</scope>
    <source>
        <strain evidence="2 3">DSM 21634</strain>
    </source>
</reference>
<dbReference type="PROSITE" id="PS51186">
    <property type="entry name" value="GNAT"/>
    <property type="match status" value="1"/>
</dbReference>
<dbReference type="EMBL" id="QPJK01000004">
    <property type="protein sequence ID" value="RCW71226.1"/>
    <property type="molecule type" value="Genomic_DNA"/>
</dbReference>
<dbReference type="PANTHER" id="PTHR43792:SF1">
    <property type="entry name" value="N-ACETYLTRANSFERASE DOMAIN-CONTAINING PROTEIN"/>
    <property type="match status" value="1"/>
</dbReference>
<evidence type="ECO:0000313" key="2">
    <source>
        <dbReference type="EMBL" id="RCW71226.1"/>
    </source>
</evidence>
<feature type="domain" description="N-acetyltransferase" evidence="1">
    <location>
        <begin position="9"/>
        <end position="168"/>
    </location>
</feature>
<sequence length="168" mass="18424">MNVAESPRLALRRLTLDDAPFYRRLLNEPSWLAHIGDRQVRTLEDAQAHIAANILVPYATHGFGMYLVQRRSDGAPLGLCGLVQREALPAPDIGFALLQEHEGLGYAREAAQAVLWHAFGELQLARLLAITAPANLRSTKLLGALGFSFQGMVPVGDRSLRLYALAKD</sequence>
<dbReference type="AlphaFoldDB" id="A0A368XVQ5"/>
<dbReference type="SUPFAM" id="SSF55729">
    <property type="entry name" value="Acyl-CoA N-acyltransferases (Nat)"/>
    <property type="match status" value="1"/>
</dbReference>
<keyword evidence="3" id="KW-1185">Reference proteome</keyword>
<dbReference type="RefSeq" id="WP_114468481.1">
    <property type="nucleotide sequence ID" value="NZ_QPJK01000004.1"/>
</dbReference>
<dbReference type="Gene3D" id="3.40.630.30">
    <property type="match status" value="1"/>
</dbReference>
<evidence type="ECO:0000259" key="1">
    <source>
        <dbReference type="PROSITE" id="PS51186"/>
    </source>
</evidence>
<dbReference type="InterPro" id="IPR051531">
    <property type="entry name" value="N-acetyltransferase"/>
</dbReference>
<protein>
    <submittedName>
        <fullName evidence="2">RimJ/RimL family protein N-acetyltransferase</fullName>
    </submittedName>
</protein>
<dbReference type="GO" id="GO:0016747">
    <property type="term" value="F:acyltransferase activity, transferring groups other than amino-acyl groups"/>
    <property type="evidence" value="ECO:0007669"/>
    <property type="project" value="InterPro"/>
</dbReference>
<accession>A0A368XVQ5</accession>
<name>A0A368XVQ5_9BURK</name>
<gene>
    <name evidence="2" type="ORF">DES41_10445</name>
</gene>